<sequence>MLLKMLGSHCLELTMPWLHGGPYTASPGAVFEVDDRDGITLLEGNDRLFERVDGPENGLVETPLRSGPAAEGEQADQPSVPPSAPPVEERSRRRKKGASEAAGKDA</sequence>
<accession>A0A8S5PZ30</accession>
<organism evidence="2">
    <name type="scientific">Podoviridae sp. ctIlO27</name>
    <dbReference type="NCBI Taxonomy" id="2825238"/>
    <lineage>
        <taxon>Viruses</taxon>
        <taxon>Duplodnaviria</taxon>
        <taxon>Heunggongvirae</taxon>
        <taxon>Uroviricota</taxon>
        <taxon>Caudoviricetes</taxon>
    </lineage>
</organism>
<evidence type="ECO:0000256" key="1">
    <source>
        <dbReference type="SAM" id="MobiDB-lite"/>
    </source>
</evidence>
<reference evidence="2" key="1">
    <citation type="journal article" date="2021" name="Proc. Natl. Acad. Sci. U.S.A.">
        <title>A Catalog of Tens of Thousands of Viruses from Human Metagenomes Reveals Hidden Associations with Chronic Diseases.</title>
        <authorList>
            <person name="Tisza M.J."/>
            <person name="Buck C.B."/>
        </authorList>
    </citation>
    <scope>NUCLEOTIDE SEQUENCE</scope>
    <source>
        <strain evidence="2">CtIlO27</strain>
    </source>
</reference>
<proteinExistence type="predicted"/>
<dbReference type="EMBL" id="BK015536">
    <property type="protein sequence ID" value="DAE11771.1"/>
    <property type="molecule type" value="Genomic_DNA"/>
</dbReference>
<evidence type="ECO:0000313" key="2">
    <source>
        <dbReference type="EMBL" id="DAE11771.1"/>
    </source>
</evidence>
<protein>
    <submittedName>
        <fullName evidence="2">Uncharacterized protein</fullName>
    </submittedName>
</protein>
<name>A0A8S5PZ30_9CAUD</name>
<feature type="region of interest" description="Disordered" evidence="1">
    <location>
        <begin position="50"/>
        <end position="106"/>
    </location>
</feature>